<dbReference type="EMBL" id="AKHW03003823">
    <property type="protein sequence ID" value="KYO33056.1"/>
    <property type="molecule type" value="Genomic_DNA"/>
</dbReference>
<comment type="caution">
    <text evidence="2">The sequence shown here is derived from an EMBL/GenBank/DDBJ whole genome shotgun (WGS) entry which is preliminary data.</text>
</comment>
<protein>
    <submittedName>
        <fullName evidence="2">Uncharacterized protein</fullName>
    </submittedName>
</protein>
<gene>
    <name evidence="2" type="ORF">Y1Q_0011033</name>
</gene>
<evidence type="ECO:0000313" key="2">
    <source>
        <dbReference type="EMBL" id="KYO33056.1"/>
    </source>
</evidence>
<keyword evidence="3" id="KW-1185">Reference proteome</keyword>
<reference evidence="2 3" key="1">
    <citation type="journal article" date="2012" name="Genome Biol.">
        <title>Sequencing three crocodilian genomes to illuminate the evolution of archosaurs and amniotes.</title>
        <authorList>
            <person name="St John J.A."/>
            <person name="Braun E.L."/>
            <person name="Isberg S.R."/>
            <person name="Miles L.G."/>
            <person name="Chong A.Y."/>
            <person name="Gongora J."/>
            <person name="Dalzell P."/>
            <person name="Moran C."/>
            <person name="Bed'hom B."/>
            <person name="Abzhanov A."/>
            <person name="Burgess S.C."/>
            <person name="Cooksey A.M."/>
            <person name="Castoe T.A."/>
            <person name="Crawford N.G."/>
            <person name="Densmore L.D."/>
            <person name="Drew J.C."/>
            <person name="Edwards S.V."/>
            <person name="Faircloth B.C."/>
            <person name="Fujita M.K."/>
            <person name="Greenwold M.J."/>
            <person name="Hoffmann F.G."/>
            <person name="Howard J.M."/>
            <person name="Iguchi T."/>
            <person name="Janes D.E."/>
            <person name="Khan S.Y."/>
            <person name="Kohno S."/>
            <person name="de Koning A.J."/>
            <person name="Lance S.L."/>
            <person name="McCarthy F.M."/>
            <person name="McCormack J.E."/>
            <person name="Merchant M.E."/>
            <person name="Peterson D.G."/>
            <person name="Pollock D.D."/>
            <person name="Pourmand N."/>
            <person name="Raney B.J."/>
            <person name="Roessler K.A."/>
            <person name="Sanford J.R."/>
            <person name="Sawyer R.H."/>
            <person name="Schmidt C.J."/>
            <person name="Triplett E.W."/>
            <person name="Tuberville T.D."/>
            <person name="Venegas-Anaya M."/>
            <person name="Howard J.T."/>
            <person name="Jarvis E.D."/>
            <person name="Guillette L.J.Jr."/>
            <person name="Glenn T.C."/>
            <person name="Green R.E."/>
            <person name="Ray D.A."/>
        </authorList>
    </citation>
    <scope>NUCLEOTIDE SEQUENCE [LARGE SCALE GENOMIC DNA]</scope>
    <source>
        <strain evidence="2">KSC_2009_1</strain>
    </source>
</reference>
<evidence type="ECO:0000313" key="3">
    <source>
        <dbReference type="Proteomes" id="UP000050525"/>
    </source>
</evidence>
<dbReference type="AlphaFoldDB" id="A0A151N8F0"/>
<evidence type="ECO:0000256" key="1">
    <source>
        <dbReference type="SAM" id="MobiDB-lite"/>
    </source>
</evidence>
<sequence length="79" mass="8802">MISITAWRHNVNFPRYTVPIPGSILAREHLSNTPLVLHVIGLRIRSKDSAPLQKFSHRLNRQQSSPGWTQVPPAGPAAD</sequence>
<name>A0A151N8F0_ALLMI</name>
<feature type="region of interest" description="Disordered" evidence="1">
    <location>
        <begin position="53"/>
        <end position="79"/>
    </location>
</feature>
<organism evidence="2 3">
    <name type="scientific">Alligator mississippiensis</name>
    <name type="common">American alligator</name>
    <dbReference type="NCBI Taxonomy" id="8496"/>
    <lineage>
        <taxon>Eukaryota</taxon>
        <taxon>Metazoa</taxon>
        <taxon>Chordata</taxon>
        <taxon>Craniata</taxon>
        <taxon>Vertebrata</taxon>
        <taxon>Euteleostomi</taxon>
        <taxon>Archelosauria</taxon>
        <taxon>Archosauria</taxon>
        <taxon>Crocodylia</taxon>
        <taxon>Alligatoridae</taxon>
        <taxon>Alligatorinae</taxon>
        <taxon>Alligator</taxon>
    </lineage>
</organism>
<proteinExistence type="predicted"/>
<accession>A0A151N8F0</accession>
<dbReference type="Proteomes" id="UP000050525">
    <property type="component" value="Unassembled WGS sequence"/>
</dbReference>